<feature type="domain" description="GPR180-like N-terminal" evidence="10">
    <location>
        <begin position="25"/>
        <end position="159"/>
    </location>
</feature>
<protein>
    <recommendedName>
        <fullName evidence="13">Intimal thickness related receptor IRP domain-containing protein</fullName>
    </recommendedName>
</protein>
<feature type="domain" description="GPR180/TMEM145 transmembrane" evidence="9">
    <location>
        <begin position="190"/>
        <end position="412"/>
    </location>
</feature>
<feature type="chain" id="PRO_5044782230" description="Intimal thickness related receptor IRP domain-containing protein" evidence="8">
    <location>
        <begin position="23"/>
        <end position="533"/>
    </location>
</feature>
<feature type="transmembrane region" description="Helical" evidence="7">
    <location>
        <begin position="182"/>
        <end position="208"/>
    </location>
</feature>
<keyword evidence="4 7" id="KW-0472">Membrane</keyword>
<evidence type="ECO:0000256" key="8">
    <source>
        <dbReference type="SAM" id="SignalP"/>
    </source>
</evidence>
<keyword evidence="8" id="KW-0732">Signal</keyword>
<accession>A0ABD3XKM6</accession>
<evidence type="ECO:0008006" key="13">
    <source>
        <dbReference type="Google" id="ProtNLM"/>
    </source>
</evidence>
<feature type="compositionally biased region" description="Polar residues" evidence="6">
    <location>
        <begin position="497"/>
        <end position="521"/>
    </location>
</feature>
<evidence type="ECO:0000256" key="4">
    <source>
        <dbReference type="ARBA" id="ARBA00023136"/>
    </source>
</evidence>
<evidence type="ECO:0000259" key="10">
    <source>
        <dbReference type="Pfam" id="PF21892"/>
    </source>
</evidence>
<proteinExistence type="predicted"/>
<keyword evidence="2 7" id="KW-0812">Transmembrane</keyword>
<sequence>MDSLNFIFICLAVISFLYVGNGKYVTGTLKSSNDWEFLTRFCFLSEKGAMQFSFEYPTHYGPQNVLLYFDGPGQWQSVYRSSKSCKEKEAVLNPQNNQIISLSDEYGLSGCAIKAIDGVNHYSCTGGRTFRSSRERWWFVAVSKCVTPVNKTYGLYLKYEVSMTNGPEGDYLHREYSADEFYITPILISFLLTYIILMVLSVICAVLLRARQLWHSTYKLFMVSVAFWIMNLFFMTVGYGVYGNDGNYDKLRRLRTTGRVFEALGVVSFLLLLILMGKGYTITRGRLSTSGTIKLTVFFCFYIVAYAVLLIWEPIFFDPGLVLYIYESPPGYGLICMRLIGWLWLCYSVFFTVKHYPEKKMFYIPFFVFYTFWFWAGPAIILIAMLAMAQWTREKTVVGVENFVALCGHMFFLILTRPSAANKNFPYHVRTSQIDIMVNAPHQMGTLLGTSTELNSFENNIYSVSSDVSERGPDFTGLFVTSKERSKLPKNEHEMSLNYNRSRPENETNQPPSYFSVQSMPSAPPRYEALMSN</sequence>
<feature type="transmembrane region" description="Helical" evidence="7">
    <location>
        <begin position="397"/>
        <end position="415"/>
    </location>
</feature>
<feature type="transmembrane region" description="Helical" evidence="7">
    <location>
        <begin position="292"/>
        <end position="312"/>
    </location>
</feature>
<name>A0ABD3XKM6_SINWO</name>
<reference evidence="11 12" key="1">
    <citation type="submission" date="2024-11" db="EMBL/GenBank/DDBJ databases">
        <title>Chromosome-level genome assembly of the freshwater bivalve Anodonta woodiana.</title>
        <authorList>
            <person name="Chen X."/>
        </authorList>
    </citation>
    <scope>NUCLEOTIDE SEQUENCE [LARGE SCALE GENOMIC DNA]</scope>
    <source>
        <strain evidence="11">MN2024</strain>
        <tissue evidence="11">Gills</tissue>
    </source>
</reference>
<dbReference type="Pfam" id="PF21892">
    <property type="entry name" value="TMEM145_N"/>
    <property type="match status" value="1"/>
</dbReference>
<evidence type="ECO:0000256" key="7">
    <source>
        <dbReference type="SAM" id="Phobius"/>
    </source>
</evidence>
<dbReference type="Pfam" id="PF10192">
    <property type="entry name" value="GPR180-TMEM145_TM"/>
    <property type="match status" value="1"/>
</dbReference>
<gene>
    <name evidence="11" type="ORF">ACJMK2_026664</name>
</gene>
<feature type="transmembrane region" description="Helical" evidence="7">
    <location>
        <begin position="332"/>
        <end position="350"/>
    </location>
</feature>
<evidence type="ECO:0000313" key="11">
    <source>
        <dbReference type="EMBL" id="KAL3886685.1"/>
    </source>
</evidence>
<feature type="region of interest" description="Disordered" evidence="6">
    <location>
        <begin position="486"/>
        <end position="533"/>
    </location>
</feature>
<feature type="transmembrane region" description="Helical" evidence="7">
    <location>
        <begin position="220"/>
        <end position="241"/>
    </location>
</feature>
<feature type="signal peptide" evidence="8">
    <location>
        <begin position="1"/>
        <end position="22"/>
    </location>
</feature>
<dbReference type="Proteomes" id="UP001634394">
    <property type="component" value="Unassembled WGS sequence"/>
</dbReference>
<comment type="caution">
    <text evidence="11">The sequence shown here is derived from an EMBL/GenBank/DDBJ whole genome shotgun (WGS) entry which is preliminary data.</text>
</comment>
<keyword evidence="12" id="KW-1185">Reference proteome</keyword>
<dbReference type="InterPro" id="IPR019336">
    <property type="entry name" value="GPR180/TMEM145_TM"/>
</dbReference>
<feature type="transmembrane region" description="Helical" evidence="7">
    <location>
        <begin position="261"/>
        <end position="280"/>
    </location>
</feature>
<dbReference type="PANTHER" id="PTHR23252:SF24">
    <property type="entry name" value="TRANSMEMBRANE PROTEIN 145"/>
    <property type="match status" value="1"/>
</dbReference>
<evidence type="ECO:0000256" key="3">
    <source>
        <dbReference type="ARBA" id="ARBA00022989"/>
    </source>
</evidence>
<evidence type="ECO:0000259" key="9">
    <source>
        <dbReference type="Pfam" id="PF10192"/>
    </source>
</evidence>
<dbReference type="AlphaFoldDB" id="A0ABD3XKM6"/>
<evidence type="ECO:0000313" key="12">
    <source>
        <dbReference type="Proteomes" id="UP001634394"/>
    </source>
</evidence>
<evidence type="ECO:0000256" key="6">
    <source>
        <dbReference type="SAM" id="MobiDB-lite"/>
    </source>
</evidence>
<keyword evidence="3 7" id="KW-1133">Transmembrane helix</keyword>
<evidence type="ECO:0000256" key="5">
    <source>
        <dbReference type="ARBA" id="ARBA00023180"/>
    </source>
</evidence>
<organism evidence="11 12">
    <name type="scientific">Sinanodonta woodiana</name>
    <name type="common">Chinese pond mussel</name>
    <name type="synonym">Anodonta woodiana</name>
    <dbReference type="NCBI Taxonomy" id="1069815"/>
    <lineage>
        <taxon>Eukaryota</taxon>
        <taxon>Metazoa</taxon>
        <taxon>Spiralia</taxon>
        <taxon>Lophotrochozoa</taxon>
        <taxon>Mollusca</taxon>
        <taxon>Bivalvia</taxon>
        <taxon>Autobranchia</taxon>
        <taxon>Heteroconchia</taxon>
        <taxon>Palaeoheterodonta</taxon>
        <taxon>Unionida</taxon>
        <taxon>Unionoidea</taxon>
        <taxon>Unionidae</taxon>
        <taxon>Unioninae</taxon>
        <taxon>Sinanodonta</taxon>
    </lineage>
</organism>
<dbReference type="InterPro" id="IPR047831">
    <property type="entry name" value="GPR180/TMEM145"/>
</dbReference>
<feature type="transmembrane region" description="Helical" evidence="7">
    <location>
        <begin position="362"/>
        <end position="391"/>
    </location>
</feature>
<keyword evidence="5" id="KW-0325">Glycoprotein</keyword>
<dbReference type="PANTHER" id="PTHR23252">
    <property type="entry name" value="INTIMAL THICKNESS RECEPTOR-RELATED"/>
    <property type="match status" value="1"/>
</dbReference>
<dbReference type="GO" id="GO:0016020">
    <property type="term" value="C:membrane"/>
    <property type="evidence" value="ECO:0007669"/>
    <property type="project" value="UniProtKB-SubCell"/>
</dbReference>
<comment type="subcellular location">
    <subcellularLocation>
        <location evidence="1">Membrane</location>
        <topology evidence="1">Multi-pass membrane protein</topology>
    </subcellularLocation>
</comment>
<feature type="compositionally biased region" description="Basic and acidic residues" evidence="6">
    <location>
        <begin position="486"/>
        <end position="495"/>
    </location>
</feature>
<dbReference type="EMBL" id="JBJQND010000002">
    <property type="protein sequence ID" value="KAL3886685.1"/>
    <property type="molecule type" value="Genomic_DNA"/>
</dbReference>
<evidence type="ECO:0000256" key="2">
    <source>
        <dbReference type="ARBA" id="ARBA00022692"/>
    </source>
</evidence>
<dbReference type="InterPro" id="IPR053880">
    <property type="entry name" value="GPR180-like_N"/>
</dbReference>
<evidence type="ECO:0000256" key="1">
    <source>
        <dbReference type="ARBA" id="ARBA00004141"/>
    </source>
</evidence>